<protein>
    <submittedName>
        <fullName evidence="1">Uncharacterized protein</fullName>
    </submittedName>
</protein>
<dbReference type="InterPro" id="IPR024047">
    <property type="entry name" value="MM3350-like_sf"/>
</dbReference>
<evidence type="ECO:0000313" key="1">
    <source>
        <dbReference type="EMBL" id="APG24007.1"/>
    </source>
</evidence>
<dbReference type="STRING" id="29542.A6070_11065"/>
<dbReference type="RefSeq" id="WP_072285824.1">
    <property type="nucleotide sequence ID" value="NZ_CP015455.1"/>
</dbReference>
<gene>
    <name evidence="1" type="ORF">A7E75_02445</name>
</gene>
<dbReference type="KEGG" id="pace:A6070_11065"/>
<keyword evidence="2" id="KW-1185">Reference proteome</keyword>
<accession>A0A1L3GDM7</accession>
<evidence type="ECO:0000313" key="2">
    <source>
        <dbReference type="Proteomes" id="UP000182264"/>
    </source>
</evidence>
<dbReference type="AlphaFoldDB" id="A0A1L3GDM7"/>
<dbReference type="Proteomes" id="UP000182264">
    <property type="component" value="Chromosome"/>
</dbReference>
<dbReference type="EMBL" id="CP015518">
    <property type="protein sequence ID" value="APG24007.1"/>
    <property type="molecule type" value="Genomic_DNA"/>
</dbReference>
<reference evidence="1 2" key="1">
    <citation type="journal article" date="2017" name="Genome Announc.">
        <title>Complete Genome Sequences of Two Acetylene-Fermenting Pelobacter acetylenicus Strains.</title>
        <authorList>
            <person name="Sutton J.M."/>
            <person name="Baesman S.M."/>
            <person name="Fierst J.L."/>
            <person name="Poret-Peterson A.T."/>
            <person name="Oremland R.S."/>
            <person name="Dunlap D.S."/>
            <person name="Akob D.M."/>
        </authorList>
    </citation>
    <scope>NUCLEOTIDE SEQUENCE [LARGE SCALE GENOMIC DNA]</scope>
    <source>
        <strain evidence="1 2">DSM 3247</strain>
    </source>
</reference>
<proteinExistence type="predicted"/>
<name>A0A1L3GDM7_SYNAC</name>
<sequence length="213" mass="23887">MTPKATKGACTLCGKEYTRSGMGKHLASCLTKRPEESIVDDERFSLHLQVMTRYPSGYWLHLHVDERATFKTLDTFLRKLWLECCGHMSQFFVGRQTIGMQGRLTTSLRPGDEIDYDYDMGDTTELRIKVLGAYQGLAPKGKSITILARNHPPEIPCDDCDQRPAVCICPECNWEGEGWLCRKCATQHSCGDEADYLPIPNSPRAGVCGYTGE</sequence>
<dbReference type="OrthoDB" id="9814022at2"/>
<organism evidence="1 2">
    <name type="scientific">Syntrophotalea acetylenica</name>
    <name type="common">Pelobacter acetylenicus</name>
    <dbReference type="NCBI Taxonomy" id="29542"/>
    <lineage>
        <taxon>Bacteria</taxon>
        <taxon>Pseudomonadati</taxon>
        <taxon>Thermodesulfobacteriota</taxon>
        <taxon>Desulfuromonadia</taxon>
        <taxon>Desulfuromonadales</taxon>
        <taxon>Syntrophotaleaceae</taxon>
        <taxon>Syntrophotalea</taxon>
    </lineage>
</organism>
<dbReference type="SUPFAM" id="SSF159941">
    <property type="entry name" value="MM3350-like"/>
    <property type="match status" value="1"/>
</dbReference>